<evidence type="ECO:0000313" key="5">
    <source>
        <dbReference type="EMBL" id="TDL16440.1"/>
    </source>
</evidence>
<feature type="signal peptide" evidence="3">
    <location>
        <begin position="1"/>
        <end position="19"/>
    </location>
</feature>
<evidence type="ECO:0000256" key="1">
    <source>
        <dbReference type="ARBA" id="ARBA00005964"/>
    </source>
</evidence>
<dbReference type="InterPro" id="IPR029058">
    <property type="entry name" value="AB_hydrolase_fold"/>
</dbReference>
<feature type="domain" description="Carboxylesterase type B" evidence="4">
    <location>
        <begin position="29"/>
        <end position="456"/>
    </location>
</feature>
<dbReference type="InterPro" id="IPR019819">
    <property type="entry name" value="Carboxylesterase_B_CS"/>
</dbReference>
<evidence type="ECO:0000256" key="2">
    <source>
        <dbReference type="ARBA" id="ARBA00022801"/>
    </source>
</evidence>
<keyword evidence="2 3" id="KW-0378">Hydrolase</keyword>
<dbReference type="InterPro" id="IPR050309">
    <property type="entry name" value="Type-B_Carboxylest/Lipase"/>
</dbReference>
<comment type="similarity">
    <text evidence="1 3">Belongs to the type-B carboxylesterase/lipase family.</text>
</comment>
<keyword evidence="6" id="KW-1185">Reference proteome</keyword>
<sequence length="545" mass="58644">MFTISIIALAISYAVNVLSASTPVQNAAAPVVTLSYGKFQGMTSGGLTQFLGMPFARPPVGNLRFAPPEPPIPFKDIRQATSFGNECPQEPVTKPTSPLPANEDCLFLNVVTPSSMPHGKRLPVVFWIFGGAYLPFLGDTSFNSVTSVVNRSMALGEPVVYVSTNYRLNAFGFLGGKEIKAAGLGNPGIRDQRFALEWVQENIAKFGGDPTKVTLWGESGGAVSIGAHMVINNGNQNGLFRGGFLDSGSPSFYSDITAGQSKYDTLVSGTGCTNASDTLACLRTVPASTLLAVVNDAPGLFQLAWTVTIDGEFITRSARDALEEGHYSKIPFVTGDVDDEGTLFSMLTLNITTNQEFLDFIAASFLPNITNADLAAIAQAYPDDITQGSPFDTGTANALTPEYKRLAAFQGDMFFSGPRRFFLRLAAKRQNAWGFLYKRGKIANGPLGAYHGSDVPEFDGTITTDFIGTDALINFVNHLDPNAPKQIKRNISLLENINWPQWITSTTSPPLFTFLDPAPSVAITPDTFREGPINLLVDIAGKLFK</sequence>
<dbReference type="GO" id="GO:0016787">
    <property type="term" value="F:hydrolase activity"/>
    <property type="evidence" value="ECO:0007669"/>
    <property type="project" value="UniProtKB-KW"/>
</dbReference>
<feature type="chain" id="PRO_5021498890" description="Carboxylic ester hydrolase" evidence="3">
    <location>
        <begin position="20"/>
        <end position="545"/>
    </location>
</feature>
<dbReference type="AlphaFoldDB" id="A0A4Y7PPN1"/>
<dbReference type="PANTHER" id="PTHR11559">
    <property type="entry name" value="CARBOXYLESTERASE"/>
    <property type="match status" value="1"/>
</dbReference>
<dbReference type="SUPFAM" id="SSF53474">
    <property type="entry name" value="alpha/beta-Hydrolases"/>
    <property type="match status" value="1"/>
</dbReference>
<dbReference type="Proteomes" id="UP000294933">
    <property type="component" value="Unassembled WGS sequence"/>
</dbReference>
<dbReference type="EMBL" id="ML170243">
    <property type="protein sequence ID" value="TDL16440.1"/>
    <property type="molecule type" value="Genomic_DNA"/>
</dbReference>
<dbReference type="OrthoDB" id="408631at2759"/>
<organism evidence="5 6">
    <name type="scientific">Rickenella mellea</name>
    <dbReference type="NCBI Taxonomy" id="50990"/>
    <lineage>
        <taxon>Eukaryota</taxon>
        <taxon>Fungi</taxon>
        <taxon>Dikarya</taxon>
        <taxon>Basidiomycota</taxon>
        <taxon>Agaricomycotina</taxon>
        <taxon>Agaricomycetes</taxon>
        <taxon>Hymenochaetales</taxon>
        <taxon>Rickenellaceae</taxon>
        <taxon>Rickenella</taxon>
    </lineage>
</organism>
<accession>A0A4Y7PPN1</accession>
<dbReference type="STRING" id="50990.A0A4Y7PPN1"/>
<keyword evidence="3" id="KW-0732">Signal</keyword>
<dbReference type="InterPro" id="IPR002018">
    <property type="entry name" value="CarbesteraseB"/>
</dbReference>
<dbReference type="VEuPathDB" id="FungiDB:BD410DRAFT_731415"/>
<proteinExistence type="inferred from homology"/>
<dbReference type="InterPro" id="IPR019826">
    <property type="entry name" value="Carboxylesterase_B_AS"/>
</dbReference>
<dbReference type="PROSITE" id="PS00122">
    <property type="entry name" value="CARBOXYLESTERASE_B_1"/>
    <property type="match status" value="1"/>
</dbReference>
<reference evidence="5 6" key="1">
    <citation type="submission" date="2018-06" db="EMBL/GenBank/DDBJ databases">
        <title>A transcriptomic atlas of mushroom development highlights an independent origin of complex multicellularity.</title>
        <authorList>
            <consortium name="DOE Joint Genome Institute"/>
            <person name="Krizsan K."/>
            <person name="Almasi E."/>
            <person name="Merenyi Z."/>
            <person name="Sahu N."/>
            <person name="Viragh M."/>
            <person name="Koszo T."/>
            <person name="Mondo S."/>
            <person name="Kiss B."/>
            <person name="Balint B."/>
            <person name="Kues U."/>
            <person name="Barry K."/>
            <person name="Hegedus J.C."/>
            <person name="Henrissat B."/>
            <person name="Johnson J."/>
            <person name="Lipzen A."/>
            <person name="Ohm R."/>
            <person name="Nagy I."/>
            <person name="Pangilinan J."/>
            <person name="Yan J."/>
            <person name="Xiong Y."/>
            <person name="Grigoriev I.V."/>
            <person name="Hibbett D.S."/>
            <person name="Nagy L.G."/>
        </authorList>
    </citation>
    <scope>NUCLEOTIDE SEQUENCE [LARGE SCALE GENOMIC DNA]</scope>
    <source>
        <strain evidence="5 6">SZMC22713</strain>
    </source>
</reference>
<evidence type="ECO:0000256" key="3">
    <source>
        <dbReference type="RuleBase" id="RU361235"/>
    </source>
</evidence>
<evidence type="ECO:0000259" key="4">
    <source>
        <dbReference type="Pfam" id="PF00135"/>
    </source>
</evidence>
<dbReference type="Gene3D" id="3.40.50.1820">
    <property type="entry name" value="alpha/beta hydrolase"/>
    <property type="match status" value="1"/>
</dbReference>
<dbReference type="PROSITE" id="PS00941">
    <property type="entry name" value="CARBOXYLESTERASE_B_2"/>
    <property type="match status" value="1"/>
</dbReference>
<evidence type="ECO:0000313" key="6">
    <source>
        <dbReference type="Proteomes" id="UP000294933"/>
    </source>
</evidence>
<dbReference type="EC" id="3.1.1.-" evidence="3"/>
<name>A0A4Y7PPN1_9AGAM</name>
<gene>
    <name evidence="5" type="ORF">BD410DRAFT_731415</name>
</gene>
<dbReference type="Pfam" id="PF00135">
    <property type="entry name" value="COesterase"/>
    <property type="match status" value="1"/>
</dbReference>
<protein>
    <recommendedName>
        <fullName evidence="3">Carboxylic ester hydrolase</fullName>
        <ecNumber evidence="3">3.1.1.-</ecNumber>
    </recommendedName>
</protein>